<evidence type="ECO:0000313" key="2">
    <source>
        <dbReference type="EMBL" id="GAA3639010.1"/>
    </source>
</evidence>
<protein>
    <recommendedName>
        <fullName evidence="4">ABC-type nitrate/sulfonate/bicarbonate transport system substrate-binding protein</fullName>
    </recommendedName>
</protein>
<reference evidence="3" key="1">
    <citation type="journal article" date="2019" name="Int. J. Syst. Evol. Microbiol.">
        <title>The Global Catalogue of Microorganisms (GCM) 10K type strain sequencing project: providing services to taxonomists for standard genome sequencing and annotation.</title>
        <authorList>
            <consortium name="The Broad Institute Genomics Platform"/>
            <consortium name="The Broad Institute Genome Sequencing Center for Infectious Disease"/>
            <person name="Wu L."/>
            <person name="Ma J."/>
        </authorList>
    </citation>
    <scope>NUCLEOTIDE SEQUENCE [LARGE SCALE GENOMIC DNA]</scope>
    <source>
        <strain evidence="3">JCM 16902</strain>
    </source>
</reference>
<dbReference type="SUPFAM" id="SSF53850">
    <property type="entry name" value="Periplasmic binding protein-like II"/>
    <property type="match status" value="1"/>
</dbReference>
<feature type="signal peptide" evidence="1">
    <location>
        <begin position="1"/>
        <end position="22"/>
    </location>
</feature>
<sequence>MNILSRRAVLAAWAASTAGVLAACAQAPSTTGSAATFTPSSDLATPGSTVPQVSVKAAFPPWGDELLGVAGIDDGYYKAVGITITPEPYGAQQDLLMNLTPLINGQVELGGGYLPSIANQIDNVQNVVGFAVSDVSYVYRIVAPTGRYKTVAQEMTAGATFADALTTVMAQLKGQKLICVEGGSPLFRNTVAKAAGLDLEKDVDIEFLANPDLVKAGFAGKADFLSPSSAGFVVQLQQKGWEPLVDLRQVIDNLPSDDTLPLRFTYSGLVTTTDYAQDNFETLLRFTSVIYRLIDEMEADPEATAAKFVDYLNSYTGTDLTAKELAGSFDDIYSLRTFDRATEFYTDQSDPFFYESVATANLAVLGEQGVIEKGHTPDELSIAGQVYAALARYRQEADKALAAAPDSDLKQQAQNHYDARNYLDAYRFAATAAGRN</sequence>
<organism evidence="2 3">
    <name type="scientific">Kineosporia mesophila</name>
    <dbReference type="NCBI Taxonomy" id="566012"/>
    <lineage>
        <taxon>Bacteria</taxon>
        <taxon>Bacillati</taxon>
        <taxon>Actinomycetota</taxon>
        <taxon>Actinomycetes</taxon>
        <taxon>Kineosporiales</taxon>
        <taxon>Kineosporiaceae</taxon>
        <taxon>Kineosporia</taxon>
    </lineage>
</organism>
<dbReference type="RefSeq" id="WP_231489400.1">
    <property type="nucleotide sequence ID" value="NZ_BAAAZO010000013.1"/>
</dbReference>
<accession>A0ABP7ASP9</accession>
<dbReference type="InterPro" id="IPR006311">
    <property type="entry name" value="TAT_signal"/>
</dbReference>
<dbReference type="Gene3D" id="3.40.190.10">
    <property type="entry name" value="Periplasmic binding protein-like II"/>
    <property type="match status" value="2"/>
</dbReference>
<dbReference type="PROSITE" id="PS51318">
    <property type="entry name" value="TAT"/>
    <property type="match status" value="1"/>
</dbReference>
<comment type="caution">
    <text evidence="2">The sequence shown here is derived from an EMBL/GenBank/DDBJ whole genome shotgun (WGS) entry which is preliminary data.</text>
</comment>
<keyword evidence="3" id="KW-1185">Reference proteome</keyword>
<name>A0ABP7ASP9_9ACTN</name>
<dbReference type="EMBL" id="BAAAZO010000013">
    <property type="protein sequence ID" value="GAA3639010.1"/>
    <property type="molecule type" value="Genomic_DNA"/>
</dbReference>
<keyword evidence="1" id="KW-0732">Signal</keyword>
<proteinExistence type="predicted"/>
<evidence type="ECO:0000256" key="1">
    <source>
        <dbReference type="SAM" id="SignalP"/>
    </source>
</evidence>
<dbReference type="Proteomes" id="UP001501074">
    <property type="component" value="Unassembled WGS sequence"/>
</dbReference>
<gene>
    <name evidence="2" type="ORF">GCM10022223_67550</name>
</gene>
<dbReference type="PROSITE" id="PS51257">
    <property type="entry name" value="PROKAR_LIPOPROTEIN"/>
    <property type="match status" value="1"/>
</dbReference>
<evidence type="ECO:0000313" key="3">
    <source>
        <dbReference type="Proteomes" id="UP001501074"/>
    </source>
</evidence>
<evidence type="ECO:0008006" key="4">
    <source>
        <dbReference type="Google" id="ProtNLM"/>
    </source>
</evidence>
<feature type="chain" id="PRO_5045236962" description="ABC-type nitrate/sulfonate/bicarbonate transport system substrate-binding protein" evidence="1">
    <location>
        <begin position="23"/>
        <end position="436"/>
    </location>
</feature>